<evidence type="ECO:0000259" key="8">
    <source>
        <dbReference type="Pfam" id="PF02687"/>
    </source>
</evidence>
<keyword evidence="5 7" id="KW-0472">Membrane</keyword>
<keyword evidence="3 7" id="KW-0812">Transmembrane</keyword>
<evidence type="ECO:0000256" key="6">
    <source>
        <dbReference type="ARBA" id="ARBA00038076"/>
    </source>
</evidence>
<protein>
    <recommendedName>
        <fullName evidence="12">ABC transporter, permease protein</fullName>
    </recommendedName>
</protein>
<dbReference type="GO" id="GO:0005886">
    <property type="term" value="C:plasma membrane"/>
    <property type="evidence" value="ECO:0007669"/>
    <property type="project" value="UniProtKB-SubCell"/>
</dbReference>
<dbReference type="Pfam" id="PF02687">
    <property type="entry name" value="FtsX"/>
    <property type="match status" value="1"/>
</dbReference>
<sequence length="402" mass="42935">MFLEILKMAGEALWSNKIRSFLSVLGIIIGVSTVIVVVGIGTGAKKQIEEQYKNLSATTIMVMKQMGRDAVSSSKLEAEDATVISQNIEHIKSTTVFISGNSTVAYGQESGSVNTFGIYDTFFDIGNLELEAGRLLTQEDVSNKSKVIVIGSGALTTLFGEEAETTQAVGQFITVSNKKMEIVGILKENGGSVMGRMSYDDAVFVPYTTAESMLGNQANMMIVVLMDDVDNLQTGMDDITTILRIQHKLKASQADDFRIFDPGSIVGAAQSSADTMSLLLVSIATIVLIVSGVGIMNVMFVTVAERTKEIGIAKAIGAQKQDILTQFLAESVILSIGGGMVGALLGQIIIPILNTFEGWYVVPSVSGVILSFTFSAIVGLFFGFYPALKASKLDPVDALRSE</sequence>
<name>A0A0G1BIN6_9BACT</name>
<comment type="subcellular location">
    <subcellularLocation>
        <location evidence="1">Cell membrane</location>
        <topology evidence="1">Multi-pass membrane protein</topology>
    </subcellularLocation>
</comment>
<accession>A0A0G1BIN6</accession>
<dbReference type="GO" id="GO:0022857">
    <property type="term" value="F:transmembrane transporter activity"/>
    <property type="evidence" value="ECO:0007669"/>
    <property type="project" value="TreeGrafter"/>
</dbReference>
<feature type="transmembrane region" description="Helical" evidence="7">
    <location>
        <begin position="21"/>
        <end position="44"/>
    </location>
</feature>
<dbReference type="Proteomes" id="UP000033867">
    <property type="component" value="Unassembled WGS sequence"/>
</dbReference>
<evidence type="ECO:0000256" key="4">
    <source>
        <dbReference type="ARBA" id="ARBA00022989"/>
    </source>
</evidence>
<evidence type="ECO:0000256" key="2">
    <source>
        <dbReference type="ARBA" id="ARBA00022475"/>
    </source>
</evidence>
<evidence type="ECO:0000256" key="5">
    <source>
        <dbReference type="ARBA" id="ARBA00023136"/>
    </source>
</evidence>
<feature type="transmembrane region" description="Helical" evidence="7">
    <location>
        <begin position="359"/>
        <end position="385"/>
    </location>
</feature>
<organism evidence="10 11">
    <name type="scientific">Candidatus Magasanikbacteria bacterium GW2011_GWE2_42_7</name>
    <dbReference type="NCBI Taxonomy" id="1619052"/>
    <lineage>
        <taxon>Bacteria</taxon>
        <taxon>Candidatus Magasanikiibacteriota</taxon>
    </lineage>
</organism>
<feature type="domain" description="MacB-like periplasmic core" evidence="9">
    <location>
        <begin position="20"/>
        <end position="241"/>
    </location>
</feature>
<dbReference type="InterPro" id="IPR025857">
    <property type="entry name" value="MacB_PCD"/>
</dbReference>
<evidence type="ECO:0000256" key="1">
    <source>
        <dbReference type="ARBA" id="ARBA00004651"/>
    </source>
</evidence>
<reference evidence="10 11" key="1">
    <citation type="journal article" date="2015" name="Nature">
        <title>rRNA introns, odd ribosomes, and small enigmatic genomes across a large radiation of phyla.</title>
        <authorList>
            <person name="Brown C.T."/>
            <person name="Hug L.A."/>
            <person name="Thomas B.C."/>
            <person name="Sharon I."/>
            <person name="Castelle C.J."/>
            <person name="Singh A."/>
            <person name="Wilkins M.J."/>
            <person name="Williams K.H."/>
            <person name="Banfield J.F."/>
        </authorList>
    </citation>
    <scope>NUCLEOTIDE SEQUENCE [LARGE SCALE GENOMIC DNA]</scope>
</reference>
<gene>
    <name evidence="10" type="ORF">UV42_C0001G0012</name>
</gene>
<dbReference type="Pfam" id="PF12704">
    <property type="entry name" value="MacB_PCD"/>
    <property type="match status" value="1"/>
</dbReference>
<evidence type="ECO:0000256" key="3">
    <source>
        <dbReference type="ARBA" id="ARBA00022692"/>
    </source>
</evidence>
<evidence type="ECO:0008006" key="12">
    <source>
        <dbReference type="Google" id="ProtNLM"/>
    </source>
</evidence>
<evidence type="ECO:0000256" key="7">
    <source>
        <dbReference type="SAM" id="Phobius"/>
    </source>
</evidence>
<dbReference type="AlphaFoldDB" id="A0A0G1BIN6"/>
<keyword evidence="4 7" id="KW-1133">Transmembrane helix</keyword>
<feature type="transmembrane region" description="Helical" evidence="7">
    <location>
        <begin position="278"/>
        <end position="303"/>
    </location>
</feature>
<dbReference type="PANTHER" id="PTHR30572:SF4">
    <property type="entry name" value="ABC TRANSPORTER PERMEASE YTRF"/>
    <property type="match status" value="1"/>
</dbReference>
<evidence type="ECO:0000313" key="10">
    <source>
        <dbReference type="EMBL" id="KKS73197.1"/>
    </source>
</evidence>
<keyword evidence="2" id="KW-1003">Cell membrane</keyword>
<comment type="similarity">
    <text evidence="6">Belongs to the ABC-4 integral membrane protein family.</text>
</comment>
<dbReference type="InterPro" id="IPR003838">
    <property type="entry name" value="ABC3_permease_C"/>
</dbReference>
<proteinExistence type="inferred from homology"/>
<comment type="caution">
    <text evidence="10">The sequence shown here is derived from an EMBL/GenBank/DDBJ whole genome shotgun (WGS) entry which is preliminary data.</text>
</comment>
<feature type="transmembrane region" description="Helical" evidence="7">
    <location>
        <begin position="324"/>
        <end position="353"/>
    </location>
</feature>
<feature type="domain" description="ABC3 transporter permease C-terminal" evidence="8">
    <location>
        <begin position="282"/>
        <end position="395"/>
    </location>
</feature>
<dbReference type="EMBL" id="LCEK01000001">
    <property type="protein sequence ID" value="KKS73197.1"/>
    <property type="molecule type" value="Genomic_DNA"/>
</dbReference>
<evidence type="ECO:0000313" key="11">
    <source>
        <dbReference type="Proteomes" id="UP000033867"/>
    </source>
</evidence>
<dbReference type="PANTHER" id="PTHR30572">
    <property type="entry name" value="MEMBRANE COMPONENT OF TRANSPORTER-RELATED"/>
    <property type="match status" value="1"/>
</dbReference>
<dbReference type="InterPro" id="IPR050250">
    <property type="entry name" value="Macrolide_Exporter_MacB"/>
</dbReference>
<dbReference type="PATRIC" id="fig|1619052.3.peg.13"/>
<evidence type="ECO:0000259" key="9">
    <source>
        <dbReference type="Pfam" id="PF12704"/>
    </source>
</evidence>